<reference evidence="2 3" key="1">
    <citation type="submission" date="2016-10" db="EMBL/GenBank/DDBJ databases">
        <authorList>
            <person name="de Groot N.N."/>
        </authorList>
    </citation>
    <scope>NUCLEOTIDE SEQUENCE [LARGE SCALE GENOMIC DNA]</scope>
    <source>
        <strain evidence="2 3">DSM 11363</strain>
    </source>
</reference>
<organism evidence="2 3">
    <name type="scientific">Pseudomonas graminis</name>
    <dbReference type="NCBI Taxonomy" id="158627"/>
    <lineage>
        <taxon>Bacteria</taxon>
        <taxon>Pseudomonadati</taxon>
        <taxon>Pseudomonadota</taxon>
        <taxon>Gammaproteobacteria</taxon>
        <taxon>Pseudomonadales</taxon>
        <taxon>Pseudomonadaceae</taxon>
        <taxon>Pseudomonas</taxon>
    </lineage>
</organism>
<dbReference type="InterPro" id="IPR029082">
    <property type="entry name" value="Imm35"/>
</dbReference>
<evidence type="ECO:0000313" key="2">
    <source>
        <dbReference type="EMBL" id="SEU03954.1"/>
    </source>
</evidence>
<proteinExistence type="predicted"/>
<dbReference type="OrthoDB" id="3542635at2"/>
<sequence length="91" mass="10569">MFDYEYALNKAKEYLEDSEIPLQITHEGEFAEGWFFCYQSAEYLRTGDSSDQLAGNSPFLIDRNTGELFELGTVKPIAEYIDDYLQERYAS</sequence>
<protein>
    <submittedName>
        <fullName evidence="2">Immunity protein 35</fullName>
    </submittedName>
</protein>
<name>A0A1I0J2M1_9PSED</name>
<accession>A0A1I0J2M1</accession>
<evidence type="ECO:0000313" key="3">
    <source>
        <dbReference type="Proteomes" id="UP000182332"/>
    </source>
</evidence>
<evidence type="ECO:0000259" key="1">
    <source>
        <dbReference type="Pfam" id="PF15567"/>
    </source>
</evidence>
<dbReference type="Proteomes" id="UP000182332">
    <property type="component" value="Unassembled WGS sequence"/>
</dbReference>
<dbReference type="RefSeq" id="WP_074892793.1">
    <property type="nucleotide sequence ID" value="NZ_FOHW01000046.1"/>
</dbReference>
<gene>
    <name evidence="2" type="ORF">SAMN05216197_14617</name>
</gene>
<dbReference type="Pfam" id="PF15567">
    <property type="entry name" value="Imm35"/>
    <property type="match status" value="1"/>
</dbReference>
<dbReference type="AlphaFoldDB" id="A0A1I0J2M1"/>
<feature type="domain" description="Immunity protein 35" evidence="1">
    <location>
        <begin position="7"/>
        <end position="80"/>
    </location>
</feature>
<dbReference type="EMBL" id="FOHW01000046">
    <property type="protein sequence ID" value="SEU03954.1"/>
    <property type="molecule type" value="Genomic_DNA"/>
</dbReference>